<reference evidence="2 3" key="1">
    <citation type="submission" date="2016-10" db="EMBL/GenBank/DDBJ databases">
        <authorList>
            <person name="de Groot N.N."/>
        </authorList>
    </citation>
    <scope>NUCLEOTIDE SEQUENCE [LARGE SCALE GENOMIC DNA]</scope>
    <source>
        <strain evidence="2 3">DSM 20678</strain>
    </source>
</reference>
<feature type="chain" id="PRO_5011436462" evidence="1">
    <location>
        <begin position="26"/>
        <end position="90"/>
    </location>
</feature>
<evidence type="ECO:0000313" key="3">
    <source>
        <dbReference type="Proteomes" id="UP000198577"/>
    </source>
</evidence>
<keyword evidence="3" id="KW-1185">Reference proteome</keyword>
<evidence type="ECO:0000313" key="2">
    <source>
        <dbReference type="EMBL" id="SFQ48654.1"/>
    </source>
</evidence>
<dbReference type="RefSeq" id="WP_025746805.1">
    <property type="nucleotide sequence ID" value="NZ_FOXR01000073.1"/>
</dbReference>
<organism evidence="2 3">
    <name type="scientific">Caldicoprobacter faecalis</name>
    <dbReference type="NCBI Taxonomy" id="937334"/>
    <lineage>
        <taxon>Bacteria</taxon>
        <taxon>Bacillati</taxon>
        <taxon>Bacillota</taxon>
        <taxon>Clostridia</taxon>
        <taxon>Caldicoprobacterales</taxon>
        <taxon>Caldicoprobacteraceae</taxon>
        <taxon>Caldicoprobacter</taxon>
    </lineage>
</organism>
<accession>A0A1I5YWQ1</accession>
<sequence length="90" mass="10133">MQVKTKRVLVLTVLILVLFSTTAFASQNDVLISSTTESNILNKGDINSPVTKSIHIMDLKYKNKKLEIPDREELKKILLDDYPTKSIGSK</sequence>
<proteinExistence type="predicted"/>
<feature type="signal peptide" evidence="1">
    <location>
        <begin position="1"/>
        <end position="25"/>
    </location>
</feature>
<evidence type="ECO:0000256" key="1">
    <source>
        <dbReference type="SAM" id="SignalP"/>
    </source>
</evidence>
<keyword evidence="1" id="KW-0732">Signal</keyword>
<name>A0A1I5YWQ1_9FIRM</name>
<dbReference type="Proteomes" id="UP000198577">
    <property type="component" value="Unassembled WGS sequence"/>
</dbReference>
<protein>
    <submittedName>
        <fullName evidence="2">Uncharacterized protein</fullName>
    </submittedName>
</protein>
<gene>
    <name evidence="2" type="ORF">SAMN05444406_1732</name>
</gene>
<dbReference type="EMBL" id="FOXR01000073">
    <property type="protein sequence ID" value="SFQ48654.1"/>
    <property type="molecule type" value="Genomic_DNA"/>
</dbReference>
<dbReference type="AlphaFoldDB" id="A0A1I5YWQ1"/>